<evidence type="ECO:0000259" key="5">
    <source>
        <dbReference type="PROSITE" id="PS51999"/>
    </source>
</evidence>
<evidence type="ECO:0000313" key="7">
    <source>
        <dbReference type="Proteomes" id="UP001141806"/>
    </source>
</evidence>
<dbReference type="Pfam" id="PF06839">
    <property type="entry name" value="Zn_ribbon_GRF"/>
    <property type="match status" value="1"/>
</dbReference>
<dbReference type="InterPro" id="IPR010666">
    <property type="entry name" value="Znf_GRF"/>
</dbReference>
<evidence type="ECO:0000256" key="3">
    <source>
        <dbReference type="ARBA" id="ARBA00022833"/>
    </source>
</evidence>
<gene>
    <name evidence="6" type="ORF">NE237_032581</name>
</gene>
<dbReference type="PROSITE" id="PS51999">
    <property type="entry name" value="ZF_GRF"/>
    <property type="match status" value="1"/>
</dbReference>
<dbReference type="EMBL" id="JAMYWD010000001">
    <property type="protein sequence ID" value="KAJ4981744.1"/>
    <property type="molecule type" value="Genomic_DNA"/>
</dbReference>
<sequence>MKKLEKEDGGGFVSEGRRKRRNWEAVSFRRWLQNVKSMVLPAPHSQTTQEKNVGRRYYTCQRCRNFFMWEEHYKLCKCGGDQCKVRTATTVTNKGRPFWCCPQSTGVNNSGCGIFD</sequence>
<feature type="domain" description="GRF-type" evidence="5">
    <location>
        <begin position="76"/>
        <end position="116"/>
    </location>
</feature>
<dbReference type="Proteomes" id="UP001141806">
    <property type="component" value="Unassembled WGS sequence"/>
</dbReference>
<keyword evidence="3" id="KW-0862">Zinc</keyword>
<comment type="caution">
    <text evidence="6">The sequence shown here is derived from an EMBL/GenBank/DDBJ whole genome shotgun (WGS) entry which is preliminary data.</text>
</comment>
<reference evidence="6" key="1">
    <citation type="journal article" date="2023" name="Plant J.">
        <title>The genome of the king protea, Protea cynaroides.</title>
        <authorList>
            <person name="Chang J."/>
            <person name="Duong T.A."/>
            <person name="Schoeman C."/>
            <person name="Ma X."/>
            <person name="Roodt D."/>
            <person name="Barker N."/>
            <person name="Li Z."/>
            <person name="Van de Peer Y."/>
            <person name="Mizrachi E."/>
        </authorList>
    </citation>
    <scope>NUCLEOTIDE SEQUENCE</scope>
    <source>
        <tissue evidence="6">Young leaves</tissue>
    </source>
</reference>
<evidence type="ECO:0000313" key="6">
    <source>
        <dbReference type="EMBL" id="KAJ4981744.1"/>
    </source>
</evidence>
<organism evidence="6 7">
    <name type="scientific">Protea cynaroides</name>
    <dbReference type="NCBI Taxonomy" id="273540"/>
    <lineage>
        <taxon>Eukaryota</taxon>
        <taxon>Viridiplantae</taxon>
        <taxon>Streptophyta</taxon>
        <taxon>Embryophyta</taxon>
        <taxon>Tracheophyta</taxon>
        <taxon>Spermatophyta</taxon>
        <taxon>Magnoliopsida</taxon>
        <taxon>Proteales</taxon>
        <taxon>Proteaceae</taxon>
        <taxon>Protea</taxon>
    </lineage>
</organism>
<dbReference type="AlphaFoldDB" id="A0A9Q0L4H7"/>
<keyword evidence="2 4" id="KW-0863">Zinc-finger</keyword>
<accession>A0A9Q0L4H7</accession>
<evidence type="ECO:0000256" key="1">
    <source>
        <dbReference type="ARBA" id="ARBA00022723"/>
    </source>
</evidence>
<evidence type="ECO:0000256" key="2">
    <source>
        <dbReference type="ARBA" id="ARBA00022771"/>
    </source>
</evidence>
<protein>
    <recommendedName>
        <fullName evidence="5">GRF-type domain-containing protein</fullName>
    </recommendedName>
</protein>
<evidence type="ECO:0000256" key="4">
    <source>
        <dbReference type="PROSITE-ProRule" id="PRU01343"/>
    </source>
</evidence>
<proteinExistence type="predicted"/>
<keyword evidence="7" id="KW-1185">Reference proteome</keyword>
<keyword evidence="1" id="KW-0479">Metal-binding</keyword>
<dbReference type="GO" id="GO:0008270">
    <property type="term" value="F:zinc ion binding"/>
    <property type="evidence" value="ECO:0007669"/>
    <property type="project" value="UniProtKB-KW"/>
</dbReference>
<name>A0A9Q0L4H7_9MAGN</name>